<dbReference type="PANTHER" id="PTHR34220:SF11">
    <property type="entry name" value="SENSOR PROTEIN KINASE HPTS"/>
    <property type="match status" value="1"/>
</dbReference>
<dbReference type="GO" id="GO:0004673">
    <property type="term" value="F:protein histidine kinase activity"/>
    <property type="evidence" value="ECO:0007669"/>
    <property type="project" value="UniProtKB-EC"/>
</dbReference>
<dbReference type="PANTHER" id="PTHR34220">
    <property type="entry name" value="SENSOR HISTIDINE KINASE YPDA"/>
    <property type="match status" value="1"/>
</dbReference>
<evidence type="ECO:0000256" key="1">
    <source>
        <dbReference type="ARBA" id="ARBA00004651"/>
    </source>
</evidence>
<gene>
    <name evidence="14" type="ORF">J2Z66_007924</name>
</gene>
<evidence type="ECO:0000256" key="3">
    <source>
        <dbReference type="ARBA" id="ARBA00022553"/>
    </source>
</evidence>
<keyword evidence="6" id="KW-0547">Nucleotide-binding</keyword>
<keyword evidence="7 14" id="KW-0418">Kinase</keyword>
<dbReference type="InterPro" id="IPR050640">
    <property type="entry name" value="Bact_2-comp_sensor_kinase"/>
</dbReference>
<evidence type="ECO:0000256" key="6">
    <source>
        <dbReference type="ARBA" id="ARBA00022741"/>
    </source>
</evidence>
<keyword evidence="2" id="KW-1003">Cell membrane</keyword>
<keyword evidence="8" id="KW-0067">ATP-binding</keyword>
<dbReference type="PROSITE" id="PS50109">
    <property type="entry name" value="HIS_KIN"/>
    <property type="match status" value="1"/>
</dbReference>
<dbReference type="Gene3D" id="3.30.565.10">
    <property type="entry name" value="Histidine kinase-like ATPase, C-terminal domain"/>
    <property type="match status" value="1"/>
</dbReference>
<comment type="caution">
    <text evidence="14">The sequence shown here is derived from an EMBL/GenBank/DDBJ whole genome shotgun (WGS) entry which is preliminary data.</text>
</comment>
<feature type="domain" description="Histidine kinase" evidence="13">
    <location>
        <begin position="494"/>
        <end position="600"/>
    </location>
</feature>
<dbReference type="Gene3D" id="6.10.340.10">
    <property type="match status" value="1"/>
</dbReference>
<dbReference type="InterPro" id="IPR010559">
    <property type="entry name" value="Sig_transdc_His_kin_internal"/>
</dbReference>
<accession>A0ABS4J8V4</accession>
<keyword evidence="3" id="KW-0597">Phosphoprotein</keyword>
<dbReference type="RefSeq" id="WP_209978547.1">
    <property type="nucleotide sequence ID" value="NZ_JAGGLB010000047.1"/>
</dbReference>
<feature type="transmembrane region" description="Helical" evidence="12">
    <location>
        <begin position="305"/>
        <end position="329"/>
    </location>
</feature>
<dbReference type="Gene3D" id="3.30.450.20">
    <property type="entry name" value="PAS domain"/>
    <property type="match status" value="1"/>
</dbReference>
<dbReference type="Proteomes" id="UP001519287">
    <property type="component" value="Unassembled WGS sequence"/>
</dbReference>
<dbReference type="EMBL" id="JAGGLB010000047">
    <property type="protein sequence ID" value="MBP1996278.1"/>
    <property type="molecule type" value="Genomic_DNA"/>
</dbReference>
<evidence type="ECO:0000256" key="10">
    <source>
        <dbReference type="ARBA" id="ARBA00023012"/>
    </source>
</evidence>
<evidence type="ECO:0000259" key="13">
    <source>
        <dbReference type="PROSITE" id="PS50109"/>
    </source>
</evidence>
<proteinExistence type="predicted"/>
<evidence type="ECO:0000256" key="8">
    <source>
        <dbReference type="ARBA" id="ARBA00022840"/>
    </source>
</evidence>
<evidence type="ECO:0000256" key="7">
    <source>
        <dbReference type="ARBA" id="ARBA00022777"/>
    </source>
</evidence>
<dbReference type="Pfam" id="PF06580">
    <property type="entry name" value="His_kinase"/>
    <property type="match status" value="1"/>
</dbReference>
<keyword evidence="10" id="KW-0902">Two-component regulatory system</keyword>
<sequence length="612" mass="70718">MKISMYRSLQTRFIVFLVMTILFTSGPTIYYMYKVSQNNMEQKSSDFIITSMDHISDQFDDLVTNMYKNMLVLTTNKDLWEFLRNDYSLDDKNSYDVSWIRNQISAFRTLNISIYSVFILDFRKQYVISSAEGALTAIENSRVSEYTRFMFDPENNVLQNKLIFAKDDGRYFKQFTGGPSQHNTYSVIVPIRDIVLGPTLGVMVINLADTTVTSIFENTRFAEGSKIHLVDANGVILSSTVNSEVGQNIPHEFTEAADRQGKKVKHDHKEYLITKTQTLYNNWEFISVTPYQALIRPNQHAVRNVFTYILIALIAVSLVLISLIQRFFYRPINRLLREIRQNNNGLQKPLGIASGIKFRKDEVGYIFQSFNDILEDKELLLNNMYSQKLILQDTKIRLLYSQINPHFLYNTLDNIRWLAMGLSGGENRVSQTIQSLSDMLRNSAKTDKQIVDIEEELLFLDMYLNIQRVRYGDKIDIQWNVSDETKKMKIIKFILQPLLENAIAHGIEKLENKGLIYISIHLVDGRLSIQVTDEGVGMDKERLELVRKVIEGTHQIDNKGIGLRNIFERMRWFYGEEAEMTIESKEGKGTVVKILLPLMAGDTYVQSIDSGR</sequence>
<protein>
    <submittedName>
        <fullName evidence="14">Two-component system sensor histidine kinase YesM</fullName>
        <ecNumber evidence="14">2.7.13.3</ecNumber>
    </submittedName>
</protein>
<evidence type="ECO:0000256" key="12">
    <source>
        <dbReference type="SAM" id="Phobius"/>
    </source>
</evidence>
<dbReference type="InterPro" id="IPR005467">
    <property type="entry name" value="His_kinase_dom"/>
</dbReference>
<dbReference type="EC" id="2.7.13.3" evidence="14"/>
<dbReference type="InterPro" id="IPR036890">
    <property type="entry name" value="HATPase_C_sf"/>
</dbReference>
<keyword evidence="5 12" id="KW-0812">Transmembrane</keyword>
<dbReference type="Pfam" id="PF02518">
    <property type="entry name" value="HATPase_c"/>
    <property type="match status" value="1"/>
</dbReference>
<organism evidence="14 15">
    <name type="scientific">Paenibacillus eucommiae</name>
    <dbReference type="NCBI Taxonomy" id="1355755"/>
    <lineage>
        <taxon>Bacteria</taxon>
        <taxon>Bacillati</taxon>
        <taxon>Bacillota</taxon>
        <taxon>Bacilli</taxon>
        <taxon>Bacillales</taxon>
        <taxon>Paenibacillaceae</taxon>
        <taxon>Paenibacillus</taxon>
    </lineage>
</organism>
<keyword evidence="15" id="KW-1185">Reference proteome</keyword>
<evidence type="ECO:0000256" key="2">
    <source>
        <dbReference type="ARBA" id="ARBA00022475"/>
    </source>
</evidence>
<evidence type="ECO:0000256" key="4">
    <source>
        <dbReference type="ARBA" id="ARBA00022679"/>
    </source>
</evidence>
<evidence type="ECO:0000256" key="9">
    <source>
        <dbReference type="ARBA" id="ARBA00022989"/>
    </source>
</evidence>
<evidence type="ECO:0000256" key="5">
    <source>
        <dbReference type="ARBA" id="ARBA00022692"/>
    </source>
</evidence>
<evidence type="ECO:0000313" key="14">
    <source>
        <dbReference type="EMBL" id="MBP1996278.1"/>
    </source>
</evidence>
<keyword evidence="9 12" id="KW-1133">Transmembrane helix</keyword>
<dbReference type="SUPFAM" id="SSF55874">
    <property type="entry name" value="ATPase domain of HSP90 chaperone/DNA topoisomerase II/histidine kinase"/>
    <property type="match status" value="1"/>
</dbReference>
<comment type="subcellular location">
    <subcellularLocation>
        <location evidence="1">Cell membrane</location>
        <topology evidence="1">Multi-pass membrane protein</topology>
    </subcellularLocation>
</comment>
<feature type="transmembrane region" description="Helical" evidence="12">
    <location>
        <begin position="12"/>
        <end position="33"/>
    </location>
</feature>
<name>A0ABS4J8V4_9BACL</name>
<evidence type="ECO:0000256" key="11">
    <source>
        <dbReference type="ARBA" id="ARBA00023136"/>
    </source>
</evidence>
<dbReference type="InterPro" id="IPR003594">
    <property type="entry name" value="HATPase_dom"/>
</dbReference>
<evidence type="ECO:0000313" key="15">
    <source>
        <dbReference type="Proteomes" id="UP001519287"/>
    </source>
</evidence>
<keyword evidence="11 12" id="KW-0472">Membrane</keyword>
<keyword evidence="4 14" id="KW-0808">Transferase</keyword>
<reference evidence="14 15" key="1">
    <citation type="submission" date="2021-03" db="EMBL/GenBank/DDBJ databases">
        <title>Genomic Encyclopedia of Type Strains, Phase IV (KMG-IV): sequencing the most valuable type-strain genomes for metagenomic binning, comparative biology and taxonomic classification.</title>
        <authorList>
            <person name="Goeker M."/>
        </authorList>
    </citation>
    <scope>NUCLEOTIDE SEQUENCE [LARGE SCALE GENOMIC DNA]</scope>
    <source>
        <strain evidence="14 15">DSM 26048</strain>
    </source>
</reference>